<dbReference type="PANTHER" id="PTHR43298">
    <property type="entry name" value="MULTIDRUG RESISTANCE PROTEIN NORM-RELATED"/>
    <property type="match status" value="1"/>
</dbReference>
<evidence type="ECO:0000256" key="8">
    <source>
        <dbReference type="ARBA" id="ARBA00023136"/>
    </source>
</evidence>
<dbReference type="PANTHER" id="PTHR43298:SF2">
    <property type="entry name" value="FMN_FAD EXPORTER YEEO-RELATED"/>
    <property type="match status" value="1"/>
</dbReference>
<dbReference type="GO" id="GO:0015297">
    <property type="term" value="F:antiporter activity"/>
    <property type="evidence" value="ECO:0007669"/>
    <property type="project" value="UniProtKB-KW"/>
</dbReference>
<dbReference type="Proteomes" id="UP000823936">
    <property type="component" value="Unassembled WGS sequence"/>
</dbReference>
<dbReference type="GO" id="GO:0006811">
    <property type="term" value="P:monoatomic ion transport"/>
    <property type="evidence" value="ECO:0007669"/>
    <property type="project" value="UniProtKB-KW"/>
</dbReference>
<evidence type="ECO:0000256" key="1">
    <source>
        <dbReference type="ARBA" id="ARBA00004651"/>
    </source>
</evidence>
<evidence type="ECO:0000256" key="6">
    <source>
        <dbReference type="ARBA" id="ARBA00022989"/>
    </source>
</evidence>
<gene>
    <name evidence="11" type="ORF">IAB12_07270</name>
</gene>
<dbReference type="GO" id="GO:0005886">
    <property type="term" value="C:plasma membrane"/>
    <property type="evidence" value="ECO:0007669"/>
    <property type="project" value="UniProtKB-SubCell"/>
</dbReference>
<evidence type="ECO:0000256" key="9">
    <source>
        <dbReference type="ARBA" id="ARBA00031636"/>
    </source>
</evidence>
<keyword evidence="7" id="KW-0406">Ion transport</keyword>
<comment type="caution">
    <text evidence="11">The sequence shown here is derived from an EMBL/GenBank/DDBJ whole genome shotgun (WGS) entry which is preliminary data.</text>
</comment>
<dbReference type="InterPro" id="IPR050222">
    <property type="entry name" value="MATE_MdtK"/>
</dbReference>
<feature type="transmembrane region" description="Helical" evidence="10">
    <location>
        <begin position="62"/>
        <end position="82"/>
    </location>
</feature>
<comment type="subcellular location">
    <subcellularLocation>
        <location evidence="1">Cell membrane</location>
        <topology evidence="1">Multi-pass membrane protein</topology>
    </subcellularLocation>
</comment>
<feature type="transmembrane region" description="Helical" evidence="10">
    <location>
        <begin position="135"/>
        <end position="153"/>
    </location>
</feature>
<feature type="transmembrane region" description="Helical" evidence="10">
    <location>
        <begin position="94"/>
        <end position="115"/>
    </location>
</feature>
<protein>
    <recommendedName>
        <fullName evidence="9">Multidrug-efflux transporter</fullName>
    </recommendedName>
</protein>
<feature type="transmembrane region" description="Helical" evidence="10">
    <location>
        <begin position="413"/>
        <end position="436"/>
    </location>
</feature>
<evidence type="ECO:0000256" key="4">
    <source>
        <dbReference type="ARBA" id="ARBA00022475"/>
    </source>
</evidence>
<dbReference type="InterPro" id="IPR002528">
    <property type="entry name" value="MATE_fam"/>
</dbReference>
<feature type="transmembrane region" description="Helical" evidence="10">
    <location>
        <begin position="165"/>
        <end position="188"/>
    </location>
</feature>
<evidence type="ECO:0000313" key="12">
    <source>
        <dbReference type="Proteomes" id="UP000823936"/>
    </source>
</evidence>
<accession>A0A9D1PU27</accession>
<dbReference type="EMBL" id="DXHU01000023">
    <property type="protein sequence ID" value="HIV99558.1"/>
    <property type="molecule type" value="Genomic_DNA"/>
</dbReference>
<evidence type="ECO:0000256" key="5">
    <source>
        <dbReference type="ARBA" id="ARBA00022692"/>
    </source>
</evidence>
<organism evidence="11 12">
    <name type="scientific">Candidatus Ornithospirochaeta avicola</name>
    <dbReference type="NCBI Taxonomy" id="2840896"/>
    <lineage>
        <taxon>Bacteria</taxon>
        <taxon>Pseudomonadati</taxon>
        <taxon>Spirochaetota</taxon>
        <taxon>Spirochaetia</taxon>
        <taxon>Spirochaetales</taxon>
        <taxon>Spirochaetaceae</taxon>
        <taxon>Spirochaetaceae incertae sedis</taxon>
        <taxon>Candidatus Ornithospirochaeta</taxon>
    </lineage>
</organism>
<dbReference type="InterPro" id="IPR048279">
    <property type="entry name" value="MdtK-like"/>
</dbReference>
<keyword evidence="4" id="KW-1003">Cell membrane</keyword>
<feature type="transmembrane region" description="Helical" evidence="10">
    <location>
        <begin position="315"/>
        <end position="336"/>
    </location>
</feature>
<proteinExistence type="predicted"/>
<feature type="transmembrane region" description="Helical" evidence="10">
    <location>
        <begin position="356"/>
        <end position="376"/>
    </location>
</feature>
<keyword evidence="5 10" id="KW-0812">Transmembrane</keyword>
<evidence type="ECO:0000256" key="10">
    <source>
        <dbReference type="SAM" id="Phobius"/>
    </source>
</evidence>
<reference evidence="11" key="1">
    <citation type="journal article" date="2021" name="PeerJ">
        <title>Extensive microbial diversity within the chicken gut microbiome revealed by metagenomics and culture.</title>
        <authorList>
            <person name="Gilroy R."/>
            <person name="Ravi A."/>
            <person name="Getino M."/>
            <person name="Pursley I."/>
            <person name="Horton D.L."/>
            <person name="Alikhan N.F."/>
            <person name="Baker D."/>
            <person name="Gharbi K."/>
            <person name="Hall N."/>
            <person name="Watson M."/>
            <person name="Adriaenssens E.M."/>
            <person name="Foster-Nyarko E."/>
            <person name="Jarju S."/>
            <person name="Secka A."/>
            <person name="Antonio M."/>
            <person name="Oren A."/>
            <person name="Chaudhuri R.R."/>
            <person name="La Ragione R."/>
            <person name="Hildebrand F."/>
            <person name="Pallen M.J."/>
        </authorList>
    </citation>
    <scope>NUCLEOTIDE SEQUENCE</scope>
    <source>
        <strain evidence="11">Gambia11-129</strain>
    </source>
</reference>
<dbReference type="PIRSF" id="PIRSF006603">
    <property type="entry name" value="DinF"/>
    <property type="match status" value="1"/>
</dbReference>
<feature type="transmembrane region" description="Helical" evidence="10">
    <location>
        <begin position="194"/>
        <end position="214"/>
    </location>
</feature>
<dbReference type="AlphaFoldDB" id="A0A9D1PU27"/>
<evidence type="ECO:0000256" key="3">
    <source>
        <dbReference type="ARBA" id="ARBA00022449"/>
    </source>
</evidence>
<evidence type="ECO:0000313" key="11">
    <source>
        <dbReference type="EMBL" id="HIV99558.1"/>
    </source>
</evidence>
<evidence type="ECO:0000256" key="2">
    <source>
        <dbReference type="ARBA" id="ARBA00022448"/>
    </source>
</evidence>
<dbReference type="Pfam" id="PF01554">
    <property type="entry name" value="MatE"/>
    <property type="match status" value="2"/>
</dbReference>
<evidence type="ECO:0000256" key="7">
    <source>
        <dbReference type="ARBA" id="ARBA00023065"/>
    </source>
</evidence>
<dbReference type="NCBIfam" id="TIGR00797">
    <property type="entry name" value="matE"/>
    <property type="match status" value="1"/>
</dbReference>
<sequence>MRRRESLTEGKITLSLLSFSSFLILASLFQLAYNASDSIILGHFLGEDALAASGVNAPVNNIIILSLSGLSTGSAILTAYYYGKGDEKRLKSTYSSVLTAGLAFTLLVATLGAVFSPFIIRWMNTPDEIERMSTSYLRILMLGTPFAFSYNALSSTLKSIGNAKVPLFFLLLSSLLNIFMDLILIGLLGFGIKASAATTIFSEFLSALLCFIYIQKKERLLALKMRDIKIDRAQLSLTLSYSVSTLIQQTIQPVFKLLIQGAVNTMGVSQIAAFNIASRLDDFAFTPEQNIASAETTFISQNLGAGKKDRIKKGIIAGLAIEACYALILFLILHFFSEPIIGIFISRNERAVIKEAGAYISFMSLIYILPACTNLLQGVLRGFGMVKSTITGTFIQAGARCLFTYLLVPEMGILAVALSCMIGWLLMLLFLIPYTYCHAQKRTQT</sequence>
<keyword evidence="8 10" id="KW-0472">Membrane</keyword>
<keyword evidence="2" id="KW-0813">Transport</keyword>
<dbReference type="GO" id="GO:0042910">
    <property type="term" value="F:xenobiotic transmembrane transporter activity"/>
    <property type="evidence" value="ECO:0007669"/>
    <property type="project" value="InterPro"/>
</dbReference>
<keyword evidence="6 10" id="KW-1133">Transmembrane helix</keyword>
<reference evidence="11" key="2">
    <citation type="submission" date="2021-04" db="EMBL/GenBank/DDBJ databases">
        <authorList>
            <person name="Gilroy R."/>
        </authorList>
    </citation>
    <scope>NUCLEOTIDE SEQUENCE</scope>
    <source>
        <strain evidence="11">Gambia11-129</strain>
    </source>
</reference>
<feature type="transmembrane region" description="Helical" evidence="10">
    <location>
        <begin position="12"/>
        <end position="33"/>
    </location>
</feature>
<dbReference type="CDD" id="cd13138">
    <property type="entry name" value="MATE_yoeA_like"/>
    <property type="match status" value="1"/>
</dbReference>
<name>A0A9D1PU27_9SPIO</name>
<keyword evidence="3" id="KW-0050">Antiport</keyword>